<accession>A0A0A1SS11</accession>
<evidence type="ECO:0000313" key="3">
    <source>
        <dbReference type="Proteomes" id="UP000039046"/>
    </source>
</evidence>
<dbReference type="InterPro" id="IPR023631">
    <property type="entry name" value="Amidase_dom"/>
</dbReference>
<dbReference type="SUPFAM" id="SSF75304">
    <property type="entry name" value="Amidase signature (AS) enzymes"/>
    <property type="match status" value="1"/>
</dbReference>
<dbReference type="AlphaFoldDB" id="A0A0A1SS11"/>
<proteinExistence type="predicted"/>
<dbReference type="HOGENOM" id="CLU_009600_14_1_1"/>
<reference evidence="2 3" key="1">
    <citation type="journal article" date="2015" name="Genome Announc.">
        <title>Draft Genome Sequence and Gene Annotation of the Entomopathogenic Fungus Verticillium hemipterigenum.</title>
        <authorList>
            <person name="Horn F."/>
            <person name="Habel A."/>
            <person name="Scharf D.H."/>
            <person name="Dworschak J."/>
            <person name="Brakhage A.A."/>
            <person name="Guthke R."/>
            <person name="Hertweck C."/>
            <person name="Linde J."/>
        </authorList>
    </citation>
    <scope>NUCLEOTIDE SEQUENCE [LARGE SCALE GENOMIC DNA]</scope>
</reference>
<evidence type="ECO:0000313" key="2">
    <source>
        <dbReference type="EMBL" id="CEJ83198.1"/>
    </source>
</evidence>
<evidence type="ECO:0000259" key="1">
    <source>
        <dbReference type="Pfam" id="PF01425"/>
    </source>
</evidence>
<keyword evidence="3" id="KW-1185">Reference proteome</keyword>
<organism evidence="2 3">
    <name type="scientific">[Torrubiella] hemipterigena</name>
    <dbReference type="NCBI Taxonomy" id="1531966"/>
    <lineage>
        <taxon>Eukaryota</taxon>
        <taxon>Fungi</taxon>
        <taxon>Dikarya</taxon>
        <taxon>Ascomycota</taxon>
        <taxon>Pezizomycotina</taxon>
        <taxon>Sordariomycetes</taxon>
        <taxon>Hypocreomycetidae</taxon>
        <taxon>Hypocreales</taxon>
        <taxon>Clavicipitaceae</taxon>
        <taxon>Clavicipitaceae incertae sedis</taxon>
        <taxon>'Torrubiella' clade</taxon>
    </lineage>
</organism>
<feature type="domain" description="Amidase" evidence="1">
    <location>
        <begin position="54"/>
        <end position="404"/>
    </location>
</feature>
<gene>
    <name evidence="2" type="ORF">VHEMI03218</name>
</gene>
<dbReference type="Gene3D" id="3.90.1300.10">
    <property type="entry name" value="Amidase signature (AS) domain"/>
    <property type="match status" value="1"/>
</dbReference>
<dbReference type="OrthoDB" id="566138at2759"/>
<dbReference type="PANTHER" id="PTHR42678">
    <property type="entry name" value="AMIDASE"/>
    <property type="match status" value="1"/>
</dbReference>
<dbReference type="Pfam" id="PF01425">
    <property type="entry name" value="Amidase"/>
    <property type="match status" value="1"/>
</dbReference>
<dbReference type="Proteomes" id="UP000039046">
    <property type="component" value="Unassembled WGS sequence"/>
</dbReference>
<dbReference type="InterPro" id="IPR036928">
    <property type="entry name" value="AS_sf"/>
</dbReference>
<name>A0A0A1SS11_9HYPO</name>
<dbReference type="PANTHER" id="PTHR42678:SF34">
    <property type="entry name" value="OS04G0183300 PROTEIN"/>
    <property type="match status" value="1"/>
</dbReference>
<protein>
    <recommendedName>
        <fullName evidence="1">Amidase domain-containing protein</fullName>
    </recommendedName>
</protein>
<dbReference type="STRING" id="1531966.A0A0A1SS11"/>
<sequence>MLARFSFYLIPFIGVFLTCTLAASIKARALPGLLDATLEELRAGLDRGTFTSVDLTKAYLGRITETQNSLNAIIQLNPDALTVAEAKDYERKEACPSGGPCPSLGALHGIPVILKDNIATFDSMDNTAGSYALVGAKVPCDSTIASKLRSAGVILLGKANLSQWAAWRTYNYDINAWSSVGGRTKGAYYKDQSPGGSSSGSGVASSVGLAWASLGSETAGSIISPAYENNVVGIKPTVGLTSRYLVVPISQHQDSVGPLARTVKDAAVLLSAIAGTDHRDNYTSSIPFATIPDYTASCMHKRLDGVRLGMPKSFTGDENLSDNEKKLVKAAVATLRSLGATVVEGFDMPGSKRLSELNDVTWSRLGIDFISDAPNYFNELSVNPHNISSVQDLVHYTRTDPRENYPEVDTKLWDDALAQGFGNTDARFWNFTLLNYEIFADQGIDWALRQHDLDMLVGHPYSMLYYTSAIGYPVMSVPAGSVPVEGGGSRPVGFGFTGTKFSEEKMFRVAYAFEQATTHRNKLQPMIVPKTELKDVILH</sequence>
<dbReference type="EMBL" id="CDHN01000001">
    <property type="protein sequence ID" value="CEJ83198.1"/>
    <property type="molecule type" value="Genomic_DNA"/>
</dbReference>